<dbReference type="RefSeq" id="WP_209883877.1">
    <property type="nucleotide sequence ID" value="NZ_JAGGMR010000001.1"/>
</dbReference>
<protein>
    <submittedName>
        <fullName evidence="2">Transcriptional regulator of viral defense system</fullName>
    </submittedName>
</protein>
<dbReference type="EMBL" id="JAGGMR010000001">
    <property type="protein sequence ID" value="MBP2187341.1"/>
    <property type="molecule type" value="Genomic_DNA"/>
</dbReference>
<reference evidence="2 3" key="1">
    <citation type="submission" date="2021-03" db="EMBL/GenBank/DDBJ databases">
        <title>Sequencing the genomes of 1000 actinobacteria strains.</title>
        <authorList>
            <person name="Klenk H.-P."/>
        </authorList>
    </citation>
    <scope>NUCLEOTIDE SEQUENCE [LARGE SCALE GENOMIC DNA]</scope>
    <source>
        <strain evidence="2 3">DSM 45516</strain>
    </source>
</reference>
<evidence type="ECO:0000313" key="3">
    <source>
        <dbReference type="Proteomes" id="UP001519325"/>
    </source>
</evidence>
<comment type="caution">
    <text evidence="2">The sequence shown here is derived from an EMBL/GenBank/DDBJ whole genome shotgun (WGS) entry which is preliminary data.</text>
</comment>
<feature type="region of interest" description="Disordered" evidence="1">
    <location>
        <begin position="206"/>
        <end position="228"/>
    </location>
</feature>
<evidence type="ECO:0000313" key="2">
    <source>
        <dbReference type="EMBL" id="MBP2187341.1"/>
    </source>
</evidence>
<dbReference type="Proteomes" id="UP001519325">
    <property type="component" value="Unassembled WGS sequence"/>
</dbReference>
<organism evidence="2 3">
    <name type="scientific">Nocardia goodfellowii</name>
    <dbReference type="NCBI Taxonomy" id="882446"/>
    <lineage>
        <taxon>Bacteria</taxon>
        <taxon>Bacillati</taxon>
        <taxon>Actinomycetota</taxon>
        <taxon>Actinomycetes</taxon>
        <taxon>Mycobacteriales</taxon>
        <taxon>Nocardiaceae</taxon>
        <taxon>Nocardia</taxon>
    </lineage>
</organism>
<feature type="compositionally biased region" description="Polar residues" evidence="1">
    <location>
        <begin position="214"/>
        <end position="228"/>
    </location>
</feature>
<evidence type="ECO:0000256" key="1">
    <source>
        <dbReference type="SAM" id="MobiDB-lite"/>
    </source>
</evidence>
<name>A0ABS4Q6N3_9NOCA</name>
<gene>
    <name evidence="2" type="ORF">BJ987_000242</name>
</gene>
<keyword evidence="3" id="KW-1185">Reference proteome</keyword>
<proteinExistence type="predicted"/>
<sequence>MRPGLDEVRDKQFGVFTSWQALCEYTRGEMRTRIDRGEWVRVLRGVYREAGTPSSPRLRVEAARLLLGLPSVTAAYSTAAELHGFSVWEDEATHVLGARASRSTRLVVHHDRIEPAELELVQGVVTTSAVRTAIDVARTVDRPAALATLETALRQGVSRAELRTEVARHERRLGWGQAVELLELAGHTPPSRECVRRIDLRSFPGRPLYPPIQRANSRSQTRASSGRA</sequence>
<accession>A0ABS4Q6N3</accession>